<dbReference type="EMBL" id="ML121544">
    <property type="protein sequence ID" value="RPB23885.1"/>
    <property type="molecule type" value="Genomic_DNA"/>
</dbReference>
<feature type="compositionally biased region" description="Low complexity" evidence="3">
    <location>
        <begin position="149"/>
        <end position="163"/>
    </location>
</feature>
<evidence type="ECO:0000256" key="1">
    <source>
        <dbReference type="ARBA" id="ARBA00022723"/>
    </source>
</evidence>
<dbReference type="SUPFAM" id="SSF57701">
    <property type="entry name" value="Zn2/Cys6 DNA-binding domain"/>
    <property type="match status" value="1"/>
</dbReference>
<dbReference type="PROSITE" id="PS00463">
    <property type="entry name" value="ZN2_CY6_FUNGAL_1"/>
    <property type="match status" value="1"/>
</dbReference>
<keyword evidence="1" id="KW-0479">Metal-binding</keyword>
<keyword evidence="2" id="KW-0539">Nucleus</keyword>
<dbReference type="STRING" id="1051890.A0A3N4M0N3"/>
<dbReference type="InterPro" id="IPR050987">
    <property type="entry name" value="AtrR-like"/>
</dbReference>
<name>A0A3N4M0N3_9PEZI</name>
<feature type="region of interest" description="Disordered" evidence="3">
    <location>
        <begin position="144"/>
        <end position="192"/>
    </location>
</feature>
<feature type="compositionally biased region" description="Polar residues" evidence="3">
    <location>
        <begin position="1"/>
        <end position="15"/>
    </location>
</feature>
<evidence type="ECO:0000256" key="3">
    <source>
        <dbReference type="SAM" id="MobiDB-lite"/>
    </source>
</evidence>
<dbReference type="InParanoid" id="A0A3N4M0N3"/>
<dbReference type="PANTHER" id="PTHR46910:SF25">
    <property type="entry name" value="ABC-TRANSPORTER-REGULATING TRANSCRIPTION FACTOR"/>
    <property type="match status" value="1"/>
</dbReference>
<dbReference type="Pfam" id="PF04082">
    <property type="entry name" value="Fungal_trans"/>
    <property type="match status" value="1"/>
</dbReference>
<dbReference type="CDD" id="cd12148">
    <property type="entry name" value="fungal_TF_MHR"/>
    <property type="match status" value="1"/>
</dbReference>
<feature type="domain" description="Zn(2)-C6 fungal-type" evidence="4">
    <location>
        <begin position="60"/>
        <end position="90"/>
    </location>
</feature>
<keyword evidence="6" id="KW-1185">Reference proteome</keyword>
<feature type="region of interest" description="Disordered" evidence="3">
    <location>
        <begin position="705"/>
        <end position="741"/>
    </location>
</feature>
<dbReference type="InterPro" id="IPR036864">
    <property type="entry name" value="Zn2-C6_fun-type_DNA-bd_sf"/>
</dbReference>
<accession>A0A3N4M0N3</accession>
<dbReference type="Proteomes" id="UP000267821">
    <property type="component" value="Unassembled WGS sequence"/>
</dbReference>
<dbReference type="GO" id="GO:0006351">
    <property type="term" value="P:DNA-templated transcription"/>
    <property type="evidence" value="ECO:0007669"/>
    <property type="project" value="InterPro"/>
</dbReference>
<feature type="compositionally biased region" description="Polar residues" evidence="3">
    <location>
        <begin position="169"/>
        <end position="183"/>
    </location>
</feature>
<organism evidence="5 6">
    <name type="scientific">Terfezia boudieri ATCC MYA-4762</name>
    <dbReference type="NCBI Taxonomy" id="1051890"/>
    <lineage>
        <taxon>Eukaryota</taxon>
        <taxon>Fungi</taxon>
        <taxon>Dikarya</taxon>
        <taxon>Ascomycota</taxon>
        <taxon>Pezizomycotina</taxon>
        <taxon>Pezizomycetes</taxon>
        <taxon>Pezizales</taxon>
        <taxon>Pezizaceae</taxon>
        <taxon>Terfezia</taxon>
    </lineage>
</organism>
<evidence type="ECO:0000313" key="6">
    <source>
        <dbReference type="Proteomes" id="UP000267821"/>
    </source>
</evidence>
<dbReference type="PROSITE" id="PS50048">
    <property type="entry name" value="ZN2_CY6_FUNGAL_2"/>
    <property type="match status" value="1"/>
</dbReference>
<evidence type="ECO:0000256" key="2">
    <source>
        <dbReference type="ARBA" id="ARBA00023242"/>
    </source>
</evidence>
<dbReference type="Gene3D" id="4.10.240.10">
    <property type="entry name" value="Zn(2)-C6 fungal-type DNA-binding domain"/>
    <property type="match status" value="1"/>
</dbReference>
<feature type="region of interest" description="Disordered" evidence="3">
    <location>
        <begin position="757"/>
        <end position="811"/>
    </location>
</feature>
<dbReference type="OrthoDB" id="2123952at2759"/>
<dbReference type="AlphaFoldDB" id="A0A3N4M0N3"/>
<dbReference type="PANTHER" id="PTHR46910">
    <property type="entry name" value="TRANSCRIPTION FACTOR PDR1"/>
    <property type="match status" value="1"/>
</dbReference>
<feature type="region of interest" description="Disordered" evidence="3">
    <location>
        <begin position="1"/>
        <end position="53"/>
    </location>
</feature>
<dbReference type="SMART" id="SM00906">
    <property type="entry name" value="Fungal_trans"/>
    <property type="match status" value="1"/>
</dbReference>
<evidence type="ECO:0000259" key="4">
    <source>
        <dbReference type="PROSITE" id="PS50048"/>
    </source>
</evidence>
<protein>
    <recommendedName>
        <fullName evidence="4">Zn(2)-C6 fungal-type domain-containing protein</fullName>
    </recommendedName>
</protein>
<dbReference type="GO" id="GO:0000981">
    <property type="term" value="F:DNA-binding transcription factor activity, RNA polymerase II-specific"/>
    <property type="evidence" value="ECO:0007669"/>
    <property type="project" value="InterPro"/>
</dbReference>
<proteinExistence type="predicted"/>
<dbReference type="InterPro" id="IPR001138">
    <property type="entry name" value="Zn2Cys6_DnaBD"/>
</dbReference>
<reference evidence="5 6" key="1">
    <citation type="journal article" date="2018" name="Nat. Ecol. Evol.">
        <title>Pezizomycetes genomes reveal the molecular basis of ectomycorrhizal truffle lifestyle.</title>
        <authorList>
            <person name="Murat C."/>
            <person name="Payen T."/>
            <person name="Noel B."/>
            <person name="Kuo A."/>
            <person name="Morin E."/>
            <person name="Chen J."/>
            <person name="Kohler A."/>
            <person name="Krizsan K."/>
            <person name="Balestrini R."/>
            <person name="Da Silva C."/>
            <person name="Montanini B."/>
            <person name="Hainaut M."/>
            <person name="Levati E."/>
            <person name="Barry K.W."/>
            <person name="Belfiori B."/>
            <person name="Cichocki N."/>
            <person name="Clum A."/>
            <person name="Dockter R.B."/>
            <person name="Fauchery L."/>
            <person name="Guy J."/>
            <person name="Iotti M."/>
            <person name="Le Tacon F."/>
            <person name="Lindquist E.A."/>
            <person name="Lipzen A."/>
            <person name="Malagnac F."/>
            <person name="Mello A."/>
            <person name="Molinier V."/>
            <person name="Miyauchi S."/>
            <person name="Poulain J."/>
            <person name="Riccioni C."/>
            <person name="Rubini A."/>
            <person name="Sitrit Y."/>
            <person name="Splivallo R."/>
            <person name="Traeger S."/>
            <person name="Wang M."/>
            <person name="Zifcakova L."/>
            <person name="Wipf D."/>
            <person name="Zambonelli A."/>
            <person name="Paolocci F."/>
            <person name="Nowrousian M."/>
            <person name="Ottonello S."/>
            <person name="Baldrian P."/>
            <person name="Spatafora J.W."/>
            <person name="Henrissat B."/>
            <person name="Nagy L.G."/>
            <person name="Aury J.M."/>
            <person name="Wincker P."/>
            <person name="Grigoriev I.V."/>
            <person name="Bonfante P."/>
            <person name="Martin F.M."/>
        </authorList>
    </citation>
    <scope>NUCLEOTIDE SEQUENCE [LARGE SCALE GENOMIC DNA]</scope>
    <source>
        <strain evidence="5 6">ATCC MYA-4762</strain>
    </source>
</reference>
<feature type="compositionally biased region" description="Low complexity" evidence="3">
    <location>
        <begin position="757"/>
        <end position="807"/>
    </location>
</feature>
<dbReference type="CDD" id="cd00067">
    <property type="entry name" value="GAL4"/>
    <property type="match status" value="1"/>
</dbReference>
<dbReference type="GO" id="GO:0003677">
    <property type="term" value="F:DNA binding"/>
    <property type="evidence" value="ECO:0007669"/>
    <property type="project" value="InterPro"/>
</dbReference>
<dbReference type="SMART" id="SM00066">
    <property type="entry name" value="GAL4"/>
    <property type="match status" value="1"/>
</dbReference>
<dbReference type="GO" id="GO:0008270">
    <property type="term" value="F:zinc ion binding"/>
    <property type="evidence" value="ECO:0007669"/>
    <property type="project" value="InterPro"/>
</dbReference>
<feature type="compositionally biased region" description="Basic and acidic residues" evidence="3">
    <location>
        <begin position="719"/>
        <end position="729"/>
    </location>
</feature>
<gene>
    <name evidence="5" type="ORF">L211DRAFT_227809</name>
</gene>
<dbReference type="Pfam" id="PF00172">
    <property type="entry name" value="Zn_clus"/>
    <property type="match status" value="1"/>
</dbReference>
<dbReference type="InterPro" id="IPR007219">
    <property type="entry name" value="XnlR_reg_dom"/>
</dbReference>
<sequence>MASPMEYSQSPTAPSHGSPPQRFGSVPDGQTIPAVLFHPGQHPSVSDDGQDPKRRRIARACDMCRKKKIKCDGKLPACTHCANYNTKCVFTLVEKKRNPPKGAKYIEGLENRLGRMESLLKLSGLLPDDPDGKTDLGVLERRLTEQSKGRTSVSVAGRSSSESVRGHTPRSSPMHSVINSPTSKGKDEEEAENLSDMMCSLVTNNCGETRFIGSSSGFSIFSPKGIQWVNEKTGDTSFQDMIMNATAQESSRFFPTKSGVFDQLFENRKRNPMPPKGPTMTLVADFFVNFNNLFPLFHRPTFEYLLDKHFSDSPLADSGWYAALNMVLAIACRLRISHPLQIDDKVAPWVGVERSWQYFQNAAGLLTELLLKNSDLMTIQAILAMSLFMQGTANPQPSYFLIAAAVRLANSIGMHRRGSWFGLSAVEVEQRRRVFWIMYLLDKDIALRSGRPGAINDDDVNVDLPEEDPADGVGNIPLAGGKTKVNLFRLLAQFSTIEGKVYMQLYSAKASRQTDQEILNTIGDLDQELEKWKESVPIEIRPDNEIKMDEGPLVLHVVMLHFAYYNCLTTIHRMSIHHGYWTSRLSNYAISGLSAKPLNPRVFCSAALCVSAARSSINLIKYINDNDCPCIWLIMYYPVSALVTLFANILQNPLDPRARPDLRLMRNVCEFLLGIREEDENGSVTRMLAICKEFDRIAKVVLDKAEKEQQTRRKRKQPSGKEDESDPRPKTPLPVGVTLASDSDPNFFKSASASLSATSTPTLAPSTPNFVSGSTVSSSGGSGSLLRQQQLQQLQQQQQQQDNSISSVDSTFDTFSPSSNFGWLGDVSSPAPPQTPGFVFTAPGDSNSPVSNVVDGDGFPAGGYGSMGLPNMAGLAGGPGSFSVPLVPQELWQMPIMLEWDWADLGMGGAAWSMGNDGL</sequence>
<evidence type="ECO:0000313" key="5">
    <source>
        <dbReference type="EMBL" id="RPB23885.1"/>
    </source>
</evidence>